<reference evidence="9 10" key="1">
    <citation type="submission" date="2014-02" db="EMBL/GenBank/DDBJ databases">
        <title>Draft genome sequence of Lysinibacillus sinduriensis JCM 15800.</title>
        <authorList>
            <person name="Zhang F."/>
            <person name="Wang G."/>
            <person name="Zhang L."/>
        </authorList>
    </citation>
    <scope>NUCLEOTIDE SEQUENCE [LARGE SCALE GENOMIC DNA]</scope>
    <source>
        <strain evidence="9 10">JCM 15800</strain>
    </source>
</reference>
<evidence type="ECO:0000256" key="4">
    <source>
        <dbReference type="ARBA" id="ARBA00022840"/>
    </source>
</evidence>
<evidence type="ECO:0000256" key="6">
    <source>
        <dbReference type="ARBA" id="ARBA00023277"/>
    </source>
</evidence>
<dbReference type="InterPro" id="IPR000577">
    <property type="entry name" value="Carb_kinase_FGGY"/>
</dbReference>
<keyword evidence="2" id="KW-0547">Nucleotide-binding</keyword>
<feature type="domain" description="Carbohydrate kinase FGGY C-terminal" evidence="8">
    <location>
        <begin position="285"/>
        <end position="483"/>
    </location>
</feature>
<keyword evidence="3" id="KW-0418">Kinase</keyword>
<dbReference type="GO" id="GO:0008741">
    <property type="term" value="F:ribulokinase activity"/>
    <property type="evidence" value="ECO:0007669"/>
    <property type="project" value="InterPro"/>
</dbReference>
<dbReference type="EMBL" id="JPVO01000039">
    <property type="protein sequence ID" value="KGR77334.1"/>
    <property type="molecule type" value="Genomic_DNA"/>
</dbReference>
<dbReference type="InterPro" id="IPR043129">
    <property type="entry name" value="ATPase_NBD"/>
</dbReference>
<dbReference type="PIRSF" id="PIRSF000538">
    <property type="entry name" value="GlpK"/>
    <property type="match status" value="1"/>
</dbReference>
<dbReference type="CDD" id="cd07781">
    <property type="entry name" value="ASKHA_NBD_FGGY_L-RBK"/>
    <property type="match status" value="1"/>
</dbReference>
<evidence type="ECO:0000313" key="9">
    <source>
        <dbReference type="EMBL" id="KGR77334.1"/>
    </source>
</evidence>
<dbReference type="Pfam" id="PF02782">
    <property type="entry name" value="FGGY_C"/>
    <property type="match status" value="1"/>
</dbReference>
<organism evidence="9 10">
    <name type="scientific">Ureibacillus sinduriensis BLB-1 = JCM 15800</name>
    <dbReference type="NCBI Taxonomy" id="1384057"/>
    <lineage>
        <taxon>Bacteria</taxon>
        <taxon>Bacillati</taxon>
        <taxon>Bacillota</taxon>
        <taxon>Bacilli</taxon>
        <taxon>Bacillales</taxon>
        <taxon>Caryophanaceae</taxon>
        <taxon>Ureibacillus</taxon>
    </lineage>
</organism>
<dbReference type="GO" id="GO:0005737">
    <property type="term" value="C:cytoplasm"/>
    <property type="evidence" value="ECO:0007669"/>
    <property type="project" value="TreeGrafter"/>
</dbReference>
<dbReference type="Proteomes" id="UP000030408">
    <property type="component" value="Unassembled WGS sequence"/>
</dbReference>
<proteinExistence type="predicted"/>
<dbReference type="InterPro" id="IPR005929">
    <property type="entry name" value="Ribulokinase"/>
</dbReference>
<sequence length="550" mass="61060">MTMYAIGFDFGTETGRALLIHIETAEIIATIEVAYPHGVIAKQLNDRPLKNAMVLQNPNDYEWTLKELTERIVKETNISKEQIKGIGIDFTSSTVLPITADFEPLMKTPEFSKNPHAYAKLWKSHSADKEARIITERLAAHPYLEKYGNIISSEWLLPKLLEVIHDEPTLFNKMDYFIEAGDWLVAKLTGRLVRSNCMAGYKGLWQKSGNYLDRATLASIHPALEEVYDTKLVGDVLPVGTFAGYLREDMANWLGLSCGTAVGVGMIDAHAAVIGAGLSEPNELLIVVGTSSCHLLLSEKETVIPGISGVVEDGIIPGLFAYEAGQVAVGDIFSYFVKKQLPEKYYIEANLAGKSVFEVLNDYASKLEVGESGLVALDWHNGNRTPFVNPNLSSVMVGETLLTESYEVYRALVESTAFGTKVILDLFERNQVPVNRVVLTGGIPRKNHFLVQVYADVLQKEITVINQDHVSALGAAIIGVAAAKREPVNDLIKQYAAKQIVQFKPNAQYQKKYQQLYEIYQKLSTLFGKNETILKELKELKSKEEVLNSK</sequence>
<keyword evidence="4" id="KW-0067">ATP-binding</keyword>
<evidence type="ECO:0000259" key="8">
    <source>
        <dbReference type="Pfam" id="PF02782"/>
    </source>
</evidence>
<evidence type="ECO:0000259" key="7">
    <source>
        <dbReference type="Pfam" id="PF00370"/>
    </source>
</evidence>
<evidence type="ECO:0000313" key="10">
    <source>
        <dbReference type="Proteomes" id="UP000030408"/>
    </source>
</evidence>
<keyword evidence="10" id="KW-1185">Reference proteome</keyword>
<feature type="domain" description="Carbohydrate kinase FGGY N-terminal" evidence="7">
    <location>
        <begin position="4"/>
        <end position="275"/>
    </location>
</feature>
<dbReference type="Gene3D" id="3.30.420.40">
    <property type="match status" value="2"/>
</dbReference>
<dbReference type="GO" id="GO:0019569">
    <property type="term" value="P:L-arabinose catabolic process to D-xylulose 5-phosphate"/>
    <property type="evidence" value="ECO:0007669"/>
    <property type="project" value="InterPro"/>
</dbReference>
<gene>
    <name evidence="9" type="ORF">CD33_03275</name>
</gene>
<dbReference type="AlphaFoldDB" id="A0A0A3HY28"/>
<dbReference type="GO" id="GO:0019150">
    <property type="term" value="F:D-ribulokinase activity"/>
    <property type="evidence" value="ECO:0007669"/>
    <property type="project" value="TreeGrafter"/>
</dbReference>
<dbReference type="PANTHER" id="PTHR43435:SF4">
    <property type="entry name" value="FGGY CARBOHYDRATE KINASE DOMAIN-CONTAINING PROTEIN"/>
    <property type="match status" value="1"/>
</dbReference>
<dbReference type="STRING" id="1384057.CD33_03275"/>
<dbReference type="eggNOG" id="COG1069">
    <property type="taxonomic scope" value="Bacteria"/>
</dbReference>
<dbReference type="OrthoDB" id="9805576at2"/>
<evidence type="ECO:0000256" key="1">
    <source>
        <dbReference type="ARBA" id="ARBA00022679"/>
    </source>
</evidence>
<keyword evidence="1" id="KW-0808">Transferase</keyword>
<protein>
    <recommendedName>
        <fullName evidence="11">Ribulokinase</fullName>
    </recommendedName>
</protein>
<dbReference type="NCBIfam" id="NF003154">
    <property type="entry name" value="PRK04123.1"/>
    <property type="match status" value="1"/>
</dbReference>
<name>A0A0A3HY28_9BACL</name>
<keyword evidence="5" id="KW-0054">Arabinose catabolism</keyword>
<comment type="caution">
    <text evidence="9">The sequence shown here is derived from an EMBL/GenBank/DDBJ whole genome shotgun (WGS) entry which is preliminary data.</text>
</comment>
<evidence type="ECO:0008006" key="11">
    <source>
        <dbReference type="Google" id="ProtNLM"/>
    </source>
</evidence>
<dbReference type="SUPFAM" id="SSF53067">
    <property type="entry name" value="Actin-like ATPase domain"/>
    <property type="match status" value="2"/>
</dbReference>
<evidence type="ECO:0000256" key="2">
    <source>
        <dbReference type="ARBA" id="ARBA00022741"/>
    </source>
</evidence>
<dbReference type="GO" id="GO:0005524">
    <property type="term" value="F:ATP binding"/>
    <property type="evidence" value="ECO:0007669"/>
    <property type="project" value="UniProtKB-KW"/>
</dbReference>
<keyword evidence="6" id="KW-0119">Carbohydrate metabolism</keyword>
<dbReference type="Pfam" id="PF00370">
    <property type="entry name" value="FGGY_N"/>
    <property type="match status" value="1"/>
</dbReference>
<evidence type="ECO:0000256" key="3">
    <source>
        <dbReference type="ARBA" id="ARBA00022777"/>
    </source>
</evidence>
<dbReference type="PANTHER" id="PTHR43435">
    <property type="entry name" value="RIBULOKINASE"/>
    <property type="match status" value="1"/>
</dbReference>
<dbReference type="InterPro" id="IPR018484">
    <property type="entry name" value="FGGY_N"/>
</dbReference>
<accession>A0A0A3HY28</accession>
<dbReference type="InterPro" id="IPR018485">
    <property type="entry name" value="FGGY_C"/>
</dbReference>
<evidence type="ECO:0000256" key="5">
    <source>
        <dbReference type="ARBA" id="ARBA00022935"/>
    </source>
</evidence>